<evidence type="ECO:0000256" key="1">
    <source>
        <dbReference type="SAM" id="Coils"/>
    </source>
</evidence>
<sequence>MGYTDVWEHSGGKRHSDVDWSPIIEGMSGSLFSVWIYLLGSEWRGDWFDFQRDREIGNQQSRPPVVQDETLHDSLPPPPPPPVPTVPQASPYVLHGHSEVAPPTVVQTTVIDDAYARMDRIEQRMRELEALRQRSEESVSSFMSRWRGKIAKIIDRPPKRDQIQMVLRSLQPRIARHVVGVPFMDFESLVLALYDVEDGISRCLWTDSSPGDVKGKKPFGRKRSIDFDDHIHMLTWDDSEPEPIVSDGIYEMSGVTLGPQMPVPFRLVPEAASIQTVIVKPLIFPYYSVQTPFVLIPDVNEVQAPYVDDVHISDVHYVIRDGRVSVLQISHSDDDLLLTGFTFDKVQTIEMEDFCRDFVAMSFDQHSSTVVLDMMRGMSYLPGMGLGRRQHGPIASSSPDRLSLMALCYPDEIDEHGTFAEIGDIMDRVVPRDDVDEMLTMSLSQIEEIAHPELASPFDLFGVFAIEIAEEIQTAPTPEIVEDVIVIDGLFDGPIVLVEEASDFVDPHLSFDVLSRFVSRHDDVSDSSSMDLSIFEYLPISCDIALSAPFSPTSRIFDIDDEIRVSPAIEDTKVVDFDTADQPRELRIGSDLSTDERDSLIQLLRSYLNIFAWSYEDTPGLDPSIIQHRFPLMPYARPVK</sequence>
<gene>
    <name evidence="3" type="ORF">VITISV_038470</name>
</gene>
<name>A5AZF7_VITVI</name>
<dbReference type="EMBL" id="AM441280">
    <property type="protein sequence ID" value="CAN80614.1"/>
    <property type="molecule type" value="Genomic_DNA"/>
</dbReference>
<dbReference type="AlphaFoldDB" id="A5AZF7"/>
<evidence type="ECO:0008006" key="4">
    <source>
        <dbReference type="Google" id="ProtNLM"/>
    </source>
</evidence>
<evidence type="ECO:0000313" key="3">
    <source>
        <dbReference type="EMBL" id="CAN80614.1"/>
    </source>
</evidence>
<accession>A5AZF7</accession>
<proteinExistence type="predicted"/>
<feature type="region of interest" description="Disordered" evidence="2">
    <location>
        <begin position="56"/>
        <end position="84"/>
    </location>
</feature>
<reference evidence="3" key="1">
    <citation type="journal article" date="2007" name="PLoS ONE">
        <title>The first genome sequence of an elite grapevine cultivar (Pinot noir Vitis vinifera L.): coping with a highly heterozygous genome.</title>
        <authorList>
            <person name="Velasco R."/>
            <person name="Zharkikh A."/>
            <person name="Troggio M."/>
            <person name="Cartwright D.A."/>
            <person name="Cestaro A."/>
            <person name="Pruss D."/>
            <person name="Pindo M."/>
            <person name="FitzGerald L.M."/>
            <person name="Vezzulli S."/>
            <person name="Reid J."/>
            <person name="Malacarne G."/>
            <person name="Iliev D."/>
            <person name="Coppola G."/>
            <person name="Wardell B."/>
            <person name="Micheletti D."/>
            <person name="Macalma T."/>
            <person name="Facci M."/>
            <person name="Mitchell J.T."/>
            <person name="Perazzolli M."/>
            <person name="Eldredge G."/>
            <person name="Gatto P."/>
            <person name="Oyzerski R."/>
            <person name="Moretto M."/>
            <person name="Gutin N."/>
            <person name="Stefanini M."/>
            <person name="Chen Y."/>
            <person name="Segala C."/>
            <person name="Davenport C."/>
            <person name="Dematte L."/>
            <person name="Mraz A."/>
            <person name="Battilana J."/>
            <person name="Stormo K."/>
            <person name="Costa F."/>
            <person name="Tao Q."/>
            <person name="Si-Ammour A."/>
            <person name="Harkins T."/>
            <person name="Lackey A."/>
            <person name="Perbost C."/>
            <person name="Taillon B."/>
            <person name="Stella A."/>
            <person name="Solovyev V."/>
            <person name="Fawcett J.A."/>
            <person name="Sterck L."/>
            <person name="Vandepoele K."/>
            <person name="Grando S.M."/>
            <person name="Toppo S."/>
            <person name="Moser C."/>
            <person name="Lanchbury J."/>
            <person name="Bogden R."/>
            <person name="Skolnick M."/>
            <person name="Sgaramella V."/>
            <person name="Bhatnagar S.K."/>
            <person name="Fontana P."/>
            <person name="Gutin A."/>
            <person name="Van de Peer Y."/>
            <person name="Salamini F."/>
            <person name="Viola R."/>
        </authorList>
    </citation>
    <scope>NUCLEOTIDE SEQUENCE</scope>
</reference>
<organism evidence="3">
    <name type="scientific">Vitis vinifera</name>
    <name type="common">Grape</name>
    <dbReference type="NCBI Taxonomy" id="29760"/>
    <lineage>
        <taxon>Eukaryota</taxon>
        <taxon>Viridiplantae</taxon>
        <taxon>Streptophyta</taxon>
        <taxon>Embryophyta</taxon>
        <taxon>Tracheophyta</taxon>
        <taxon>Spermatophyta</taxon>
        <taxon>Magnoliopsida</taxon>
        <taxon>eudicotyledons</taxon>
        <taxon>Gunneridae</taxon>
        <taxon>Pentapetalae</taxon>
        <taxon>rosids</taxon>
        <taxon>Vitales</taxon>
        <taxon>Vitaceae</taxon>
        <taxon>Viteae</taxon>
        <taxon>Vitis</taxon>
    </lineage>
</organism>
<feature type="coiled-coil region" evidence="1">
    <location>
        <begin position="111"/>
        <end position="138"/>
    </location>
</feature>
<evidence type="ECO:0000256" key="2">
    <source>
        <dbReference type="SAM" id="MobiDB-lite"/>
    </source>
</evidence>
<protein>
    <recommendedName>
        <fullName evidence="4">Reverse transcriptase domain-containing protein</fullName>
    </recommendedName>
</protein>
<feature type="compositionally biased region" description="Pro residues" evidence="2">
    <location>
        <begin position="75"/>
        <end position="84"/>
    </location>
</feature>
<keyword evidence="1" id="KW-0175">Coiled coil</keyword>